<comment type="subcellular location">
    <subcellularLocation>
        <location evidence="1">Virion</location>
    </subcellularLocation>
</comment>
<dbReference type="InterPro" id="IPR006744">
    <property type="entry name" value="Poxvirus_A12"/>
</dbReference>
<feature type="region of interest" description="Disordered" evidence="7">
    <location>
        <begin position="41"/>
        <end position="61"/>
    </location>
</feature>
<feature type="compositionally biased region" description="Polar residues" evidence="7">
    <location>
        <begin position="41"/>
        <end position="50"/>
    </location>
</feature>
<dbReference type="GO" id="GO:0044423">
    <property type="term" value="C:virion component"/>
    <property type="evidence" value="ECO:0007669"/>
    <property type="project" value="UniProtKB-KW"/>
</dbReference>
<protein>
    <recommendedName>
        <fullName evidence="6">25 kDa core protein OPG138</fullName>
    </recommendedName>
</protein>
<evidence type="ECO:0000256" key="1">
    <source>
        <dbReference type="ARBA" id="ARBA00004328"/>
    </source>
</evidence>
<evidence type="ECO:0000256" key="2">
    <source>
        <dbReference type="ARBA" id="ARBA00022844"/>
    </source>
</evidence>
<sequence>MFFITMSDKKLSRSSYDDYIETINKLTPQLRTILAHISGEQASQKSNLTPEDNTTNNTDENEVKAGNVKTKACITKPNKKSKSCINKQTASRSGNVCSSKSVNNGSVFKKRNTFNETDQIMQAVTNGGKIVYGTMKEGKLEVQGMVGEINQDLLGIESVNAGRRNKNISQSKKKLIKRGMYKVETTDDSIDDGMD</sequence>
<keyword evidence="3" id="KW-0426">Late protein</keyword>
<keyword evidence="2" id="KW-0946">Virion</keyword>
<proteinExistence type="inferred from homology"/>
<evidence type="ECO:0000313" key="8">
    <source>
        <dbReference type="EMBL" id="QOK36540.1"/>
    </source>
</evidence>
<evidence type="ECO:0000256" key="3">
    <source>
        <dbReference type="ARBA" id="ARBA00022921"/>
    </source>
</evidence>
<organism evidence="8">
    <name type="scientific">Goatpox virus</name>
    <dbReference type="NCBI Taxonomy" id="186805"/>
    <lineage>
        <taxon>Viruses</taxon>
        <taxon>Varidnaviria</taxon>
        <taxon>Bamfordvirae</taxon>
        <taxon>Nucleocytoviricota</taxon>
        <taxon>Pokkesviricetes</taxon>
        <taxon>Chitovirales</taxon>
        <taxon>Poxviridae</taxon>
        <taxon>Chordopoxvirinae</taxon>
        <taxon>Capripoxvirus</taxon>
        <taxon>Capripoxvirus goatpox</taxon>
    </lineage>
</organism>
<accession>A0A7L9K4N7</accession>
<comment type="similarity">
    <text evidence="5">Belongs to the orthopoxvirus OPG138 family.</text>
</comment>
<dbReference type="Proteomes" id="UP000593871">
    <property type="component" value="Segment"/>
</dbReference>
<dbReference type="EMBL" id="MW020570">
    <property type="protein sequence ID" value="QOK36540.1"/>
    <property type="molecule type" value="Genomic_DNA"/>
</dbReference>
<evidence type="ECO:0000256" key="5">
    <source>
        <dbReference type="ARBA" id="ARBA00034774"/>
    </source>
</evidence>
<evidence type="ECO:0000256" key="6">
    <source>
        <dbReference type="ARBA" id="ARBA00034854"/>
    </source>
</evidence>
<dbReference type="Pfam" id="PF04651">
    <property type="entry name" value="Pox_A12"/>
    <property type="match status" value="1"/>
</dbReference>
<evidence type="ECO:0000256" key="4">
    <source>
        <dbReference type="ARBA" id="ARBA00024862"/>
    </source>
</evidence>
<name>A0A7L9K4N7_9POXV</name>
<reference evidence="8" key="1">
    <citation type="journal article" date="2020" name="Viruses">
        <title>Experimental Infection and Genetic Characterization of Two Different Capripox Virus Isolates in Small Ruminants.</title>
        <authorList>
            <person name="Wolff J."/>
            <person name="King J."/>
            <person name="Moritz T."/>
            <person name="Pohlmann A."/>
            <person name="Hoffmann D."/>
            <person name="Beer M."/>
            <person name="Hoffmann B."/>
        </authorList>
    </citation>
    <scope>NUCLEOTIDE SEQUENCE [LARGE SCALE GENOMIC DNA]</scope>
    <source>
        <strain evidence="8">V103</strain>
    </source>
</reference>
<comment type="function">
    <text evidence="4">Component of the virion core that undergoes proteolytic processing during the immature virion (IV) to mature virion (MV) transition. Essential for the formation of a structurally normal core.</text>
</comment>
<evidence type="ECO:0000256" key="7">
    <source>
        <dbReference type="SAM" id="MobiDB-lite"/>
    </source>
</evidence>